<dbReference type="PANTHER" id="PTHR12883">
    <property type="entry name" value="ADIPOCYTE-SPECIFIC PROTEIN 4-RELATED"/>
    <property type="match status" value="1"/>
</dbReference>
<dbReference type="InterPro" id="IPR012879">
    <property type="entry name" value="CCDC47"/>
</dbReference>
<evidence type="ECO:0000256" key="2">
    <source>
        <dbReference type="ARBA" id="ARBA00022692"/>
    </source>
</evidence>
<keyword evidence="4" id="KW-0472">Membrane</keyword>
<accession>A0A1J4KBK1</accession>
<dbReference type="GO" id="GO:0005509">
    <property type="term" value="F:calcium ion binding"/>
    <property type="evidence" value="ECO:0007669"/>
    <property type="project" value="InterPro"/>
</dbReference>
<keyword evidence="3" id="KW-1133">Transmembrane helix</keyword>
<dbReference type="GO" id="GO:0032469">
    <property type="term" value="P:endoplasmic reticulum calcium ion homeostasis"/>
    <property type="evidence" value="ECO:0007669"/>
    <property type="project" value="InterPro"/>
</dbReference>
<dbReference type="GO" id="GO:0005783">
    <property type="term" value="C:endoplasmic reticulum"/>
    <property type="evidence" value="ECO:0007669"/>
    <property type="project" value="InterPro"/>
</dbReference>
<keyword evidence="2" id="KW-0812">Transmembrane</keyword>
<organism evidence="7 8">
    <name type="scientific">Tritrichomonas foetus</name>
    <dbReference type="NCBI Taxonomy" id="1144522"/>
    <lineage>
        <taxon>Eukaryota</taxon>
        <taxon>Metamonada</taxon>
        <taxon>Parabasalia</taxon>
        <taxon>Tritrichomonadida</taxon>
        <taxon>Tritrichomonadidae</taxon>
        <taxon>Tritrichomonas</taxon>
    </lineage>
</organism>
<evidence type="ECO:0000256" key="1">
    <source>
        <dbReference type="ARBA" id="ARBA00004167"/>
    </source>
</evidence>
<dbReference type="EMBL" id="MLAK01000671">
    <property type="protein sequence ID" value="OHT08280.1"/>
    <property type="molecule type" value="Genomic_DNA"/>
</dbReference>
<evidence type="ECO:0000256" key="6">
    <source>
        <dbReference type="SAM" id="SignalP"/>
    </source>
</evidence>
<dbReference type="AlphaFoldDB" id="A0A1J4KBK1"/>
<proteinExistence type="predicted"/>
<protein>
    <submittedName>
        <fullName evidence="7">Uncharacterized protein</fullName>
    </submittedName>
</protein>
<feature type="compositionally biased region" description="Basic residues" evidence="5">
    <location>
        <begin position="325"/>
        <end position="338"/>
    </location>
</feature>
<dbReference type="OrthoDB" id="10569335at2759"/>
<dbReference type="Pfam" id="PF07946">
    <property type="entry name" value="CCDC47"/>
    <property type="match status" value="1"/>
</dbReference>
<feature type="region of interest" description="Disordered" evidence="5">
    <location>
        <begin position="319"/>
        <end position="338"/>
    </location>
</feature>
<evidence type="ECO:0000256" key="3">
    <source>
        <dbReference type="ARBA" id="ARBA00022989"/>
    </source>
</evidence>
<dbReference type="GeneID" id="94826857"/>
<evidence type="ECO:0000256" key="5">
    <source>
        <dbReference type="SAM" id="MobiDB-lite"/>
    </source>
</evidence>
<evidence type="ECO:0000313" key="7">
    <source>
        <dbReference type="EMBL" id="OHT08280.1"/>
    </source>
</evidence>
<feature type="signal peptide" evidence="6">
    <location>
        <begin position="1"/>
        <end position="15"/>
    </location>
</feature>
<comment type="caution">
    <text evidence="7">The sequence shown here is derived from an EMBL/GenBank/DDBJ whole genome shotgun (WGS) entry which is preliminary data.</text>
</comment>
<dbReference type="GO" id="GO:0016020">
    <property type="term" value="C:membrane"/>
    <property type="evidence" value="ECO:0007669"/>
    <property type="project" value="UniProtKB-SubCell"/>
</dbReference>
<evidence type="ECO:0000256" key="4">
    <source>
        <dbReference type="ARBA" id="ARBA00023136"/>
    </source>
</evidence>
<dbReference type="PANTHER" id="PTHR12883:SF0">
    <property type="entry name" value="PAT COMPLEX SUBUNIT CCDC47"/>
    <property type="match status" value="1"/>
</dbReference>
<evidence type="ECO:0000313" key="8">
    <source>
        <dbReference type="Proteomes" id="UP000179807"/>
    </source>
</evidence>
<name>A0A1J4KBK1_9EUKA</name>
<comment type="subcellular location">
    <subcellularLocation>
        <location evidence="1">Membrane</location>
        <topology evidence="1">Single-pass membrane protein</topology>
    </subcellularLocation>
</comment>
<dbReference type="VEuPathDB" id="TrichDB:TRFO_04881"/>
<gene>
    <name evidence="7" type="ORF">TRFO_04881</name>
</gene>
<keyword evidence="6" id="KW-0732">Signal</keyword>
<reference evidence="7" key="1">
    <citation type="submission" date="2016-10" db="EMBL/GenBank/DDBJ databases">
        <authorList>
            <person name="Benchimol M."/>
            <person name="Almeida L.G."/>
            <person name="Vasconcelos A.T."/>
            <person name="Perreira-Neves A."/>
            <person name="Rosa I.A."/>
            <person name="Tasca T."/>
            <person name="Bogo M.R."/>
            <person name="de Souza W."/>
        </authorList>
    </citation>
    <scope>NUCLEOTIDE SEQUENCE [LARGE SCALE GENOMIC DNA]</scope>
    <source>
        <strain evidence="7">K</strain>
    </source>
</reference>
<sequence>MYFTFLLFSFIRCEGGDLPYDDSYFTGQKKIDISSGYTDDNIDNEEALSSKPKPTPEIQIPLMDIVGYREVVVGVIAVACIIIYNAGKNYISKKIATIGEKFAESMRRYFLIVPDSFKGVSKHEFLLYLTGRSGYKGGFVTICFSKRLDILGYLWDKIFGNKTKITFEFICEPLMQSTAIYSLGKSLLREYKPYNLKETQIPELGLSVFTDFGKSSEKFNDYVREYGKRHSNVIKQIDMNDMNRFETRVAGRFVARFSFDVEDIENIVDDETIDFVVKMADAFVTLELDEEAYQNNIRVRALNVAKDVKVDPQMMASSMAEAKMKHQSKKNVGKSKKE</sequence>
<keyword evidence="8" id="KW-1185">Reference proteome</keyword>
<dbReference type="RefSeq" id="XP_068361416.1">
    <property type="nucleotide sequence ID" value="XM_068492153.1"/>
</dbReference>
<dbReference type="Proteomes" id="UP000179807">
    <property type="component" value="Unassembled WGS sequence"/>
</dbReference>
<feature type="chain" id="PRO_5012204672" evidence="6">
    <location>
        <begin position="16"/>
        <end position="338"/>
    </location>
</feature>